<reference evidence="10" key="1">
    <citation type="journal article" date="2019" name="Int. J. Syst. Evol. Microbiol.">
        <title>The Global Catalogue of Microorganisms (GCM) 10K type strain sequencing project: providing services to taxonomists for standard genome sequencing and annotation.</title>
        <authorList>
            <consortium name="The Broad Institute Genomics Platform"/>
            <consortium name="The Broad Institute Genome Sequencing Center for Infectious Disease"/>
            <person name="Wu L."/>
            <person name="Ma J."/>
        </authorList>
    </citation>
    <scope>NUCLEOTIDE SEQUENCE [LARGE SCALE GENOMIC DNA]</scope>
    <source>
        <strain evidence="10">JCM 17808</strain>
    </source>
</reference>
<gene>
    <name evidence="9" type="ORF">GCM10023167_19880</name>
</gene>
<comment type="caution">
    <text evidence="9">The sequence shown here is derived from an EMBL/GenBank/DDBJ whole genome shotgun (WGS) entry which is preliminary data.</text>
</comment>
<evidence type="ECO:0000256" key="2">
    <source>
        <dbReference type="ARBA" id="ARBA00010488"/>
    </source>
</evidence>
<dbReference type="Pfam" id="PF04464">
    <property type="entry name" value="Glyphos_transf"/>
    <property type="match status" value="2"/>
</dbReference>
<dbReference type="InterPro" id="IPR051612">
    <property type="entry name" value="Teichoic_Acid_Biosynth"/>
</dbReference>
<keyword evidence="10" id="KW-1185">Reference proteome</keyword>
<dbReference type="RefSeq" id="WP_345031789.1">
    <property type="nucleotide sequence ID" value="NZ_BAABGL010000015.1"/>
</dbReference>
<comment type="subcellular location">
    <subcellularLocation>
        <location evidence="1">Cell membrane</location>
        <topology evidence="1">Peripheral membrane protein</topology>
    </subcellularLocation>
</comment>
<evidence type="ECO:0000256" key="5">
    <source>
        <dbReference type="ARBA" id="ARBA00022944"/>
    </source>
</evidence>
<dbReference type="Gene3D" id="3.40.50.12580">
    <property type="match status" value="2"/>
</dbReference>
<feature type="compositionally biased region" description="Low complexity" evidence="7">
    <location>
        <begin position="1167"/>
        <end position="1206"/>
    </location>
</feature>
<dbReference type="Gene3D" id="3.40.50.11820">
    <property type="match status" value="2"/>
</dbReference>
<name>A0ABP8JJX8_9MICO</name>
<feature type="domain" description="TarS C-terminal" evidence="8">
    <location>
        <begin position="184"/>
        <end position="329"/>
    </location>
</feature>
<keyword evidence="3" id="KW-1003">Cell membrane</keyword>
<dbReference type="Proteomes" id="UP001500642">
    <property type="component" value="Unassembled WGS sequence"/>
</dbReference>
<organism evidence="9 10">
    <name type="scientific">Brevibacterium pityocampae</name>
    <dbReference type="NCBI Taxonomy" id="506594"/>
    <lineage>
        <taxon>Bacteria</taxon>
        <taxon>Bacillati</taxon>
        <taxon>Actinomycetota</taxon>
        <taxon>Actinomycetes</taxon>
        <taxon>Micrococcales</taxon>
        <taxon>Brevibacteriaceae</taxon>
        <taxon>Brevibacterium</taxon>
    </lineage>
</organism>
<evidence type="ECO:0000313" key="10">
    <source>
        <dbReference type="Proteomes" id="UP001500642"/>
    </source>
</evidence>
<dbReference type="EMBL" id="BAABGL010000015">
    <property type="protein sequence ID" value="GAA4392045.1"/>
    <property type="molecule type" value="Genomic_DNA"/>
</dbReference>
<sequence>MSRTAAVLRRIRRQPPPVRLKQRLTVSQTGGELELALRLEPGVAASGLWFLVDEEHWVSAGEVVAGADGEHRGTARLGALAESGIAFRTAEEQAEHGNHSARLFVGIRGRNERVPRAALERSAEREDLEPAEEVTGRVPVGRFASTELGRLRPVEEAGHRLHPYVSRRGNLVVAIDREVVPYARVHIDRISVGGRRFRLDGRIYSRHSELERAVLVLNGRVTGTRLRVPAVLTPDLAGARAAFGLRRWAVTAQAPLDTLFDDPELVDDTFDAWLESEVAGAAEIHRSRVGRNRYLVRLRARPGEAWIGPRRVSIVPYFTVKARNLSFAVEVFDRQAFAALRRPEGRLRRALPHPAPAPSPATATSDERGARTSAPASARSERRPEAGERRPVWLVGEMPFRAQDTGLAFFRHVADTHPEIDVRYVIDPRSPERANLAGYEDRIVDHRSAEHVRLTLAAERIIGSHHPDYLYPSRRPDFVRRISAVRVFLQHGVMGMKWMTPTYGRSAPGFDTDLFIASSEREKRMLVEDFGYAPDDIAVTGLSRFDTLFDDSRPVRPQQVLILPTWRDWLTTPEAVSTSEFTAAWRSLLSSPRLAELKERYGLDIVFGLHPNMRQFIGEFADLPVRVFVQGEVRVQDLLRESGMMITDYSSAGLDFSFLHRTLVYYQFDRERFFRGTRSHFDLETELPGPVRFDEAAVLEEIERHYASGGVTDPEYIARADALVAHRDRGSSERIVEAVRAATRTRTPRDLLRHEAVQAGWRRIRRSRAYFPLMRRMFRLAQQLPVDDELIVFESGVGRQYADSPRAIYEELVRRGDTRRKVWIHRGPIPVTDAHTTVVERLSPAYFWHLARARYWVNNQNFPFYITRRRNGVYLQTWHGTPLKRMQHDLDAVVGRDEDYLSRVSRATAQWTHLVSPSPYASAAFASAFRHRAEVLELGYPRNDVLRAPDRDAIRASVRERLGIPEDRTVVLYAPTFRDDANVGGNRFDFALELDPVRFAAELGADFTLLLRMHVVVRHAAEIPEDAAEAVLDVSSYPDIQELFLAADVLVTDYSSVFFDYSILRRPMVFYAYDLERYRDDLRGFYLDYEAEVPGPVVRTEDELYAALRRIGAELATGGGESAERAAEFARRFAPHDDGRAAARVADAVFGAVPPAVEAVPEDAVPEEAASAESASDPVSADAPPSDAALSDASVAGAEAPAAGEE</sequence>
<evidence type="ECO:0000256" key="3">
    <source>
        <dbReference type="ARBA" id="ARBA00022475"/>
    </source>
</evidence>
<evidence type="ECO:0000259" key="8">
    <source>
        <dbReference type="Pfam" id="PF18674"/>
    </source>
</evidence>
<feature type="compositionally biased region" description="Basic and acidic residues" evidence="7">
    <location>
        <begin position="379"/>
        <end position="388"/>
    </location>
</feature>
<dbReference type="PANTHER" id="PTHR37316:SF3">
    <property type="entry name" value="TEICHOIC ACID GLYCEROL-PHOSPHATE TRANSFERASE"/>
    <property type="match status" value="1"/>
</dbReference>
<keyword evidence="4" id="KW-0808">Transferase</keyword>
<keyword evidence="6" id="KW-0472">Membrane</keyword>
<dbReference type="InterPro" id="IPR041038">
    <property type="entry name" value="TarS_C1"/>
</dbReference>
<evidence type="ECO:0000256" key="6">
    <source>
        <dbReference type="ARBA" id="ARBA00023136"/>
    </source>
</evidence>
<dbReference type="InterPro" id="IPR043149">
    <property type="entry name" value="TagF_N"/>
</dbReference>
<evidence type="ECO:0000313" key="9">
    <source>
        <dbReference type="EMBL" id="GAA4392045.1"/>
    </source>
</evidence>
<dbReference type="InterPro" id="IPR007554">
    <property type="entry name" value="Glycerophosphate_synth"/>
</dbReference>
<accession>A0ABP8JJX8</accession>
<keyword evidence="5" id="KW-0777">Teichoic acid biosynthesis</keyword>
<dbReference type="SUPFAM" id="SSF53756">
    <property type="entry name" value="UDP-Glycosyltransferase/glycogen phosphorylase"/>
    <property type="match status" value="2"/>
</dbReference>
<protein>
    <submittedName>
        <fullName evidence="9">CDP-glycerol glycerophosphotransferase family protein</fullName>
    </submittedName>
</protein>
<dbReference type="InterPro" id="IPR043148">
    <property type="entry name" value="TagF_C"/>
</dbReference>
<comment type="similarity">
    <text evidence="2">Belongs to the CDP-glycerol glycerophosphotransferase family.</text>
</comment>
<dbReference type="Pfam" id="PF18674">
    <property type="entry name" value="TarS_C1"/>
    <property type="match status" value="1"/>
</dbReference>
<proteinExistence type="inferred from homology"/>
<dbReference type="PANTHER" id="PTHR37316">
    <property type="entry name" value="TEICHOIC ACID GLYCEROL-PHOSPHATE PRIMASE"/>
    <property type="match status" value="1"/>
</dbReference>
<evidence type="ECO:0000256" key="7">
    <source>
        <dbReference type="SAM" id="MobiDB-lite"/>
    </source>
</evidence>
<feature type="region of interest" description="Disordered" evidence="7">
    <location>
        <begin position="348"/>
        <end position="388"/>
    </location>
</feature>
<feature type="region of interest" description="Disordered" evidence="7">
    <location>
        <begin position="1160"/>
        <end position="1206"/>
    </location>
</feature>
<evidence type="ECO:0000256" key="4">
    <source>
        <dbReference type="ARBA" id="ARBA00022679"/>
    </source>
</evidence>
<evidence type="ECO:0000256" key="1">
    <source>
        <dbReference type="ARBA" id="ARBA00004202"/>
    </source>
</evidence>